<keyword evidence="2 7" id="KW-0349">Heme</keyword>
<evidence type="ECO:0000256" key="7">
    <source>
        <dbReference type="PIRSR" id="PIRSR602401-1"/>
    </source>
</evidence>
<gene>
    <name evidence="10" type="ORF">Cgig2_009468</name>
</gene>
<keyword evidence="3 7" id="KW-0479">Metal-binding</keyword>
<dbReference type="Pfam" id="PF00067">
    <property type="entry name" value="p450"/>
    <property type="match status" value="2"/>
</dbReference>
<evidence type="ECO:0008006" key="12">
    <source>
        <dbReference type="Google" id="ProtNLM"/>
    </source>
</evidence>
<dbReference type="InterPro" id="IPR017972">
    <property type="entry name" value="Cyt_P450_CS"/>
</dbReference>
<sequence length="528" mass="59885">MEVIILWLFTAISVLVSIIFVRKLLTKSDNEFRLPPGPRKLPVIGNLHQLAAKNKPPHRRLEELARVYGPIMHLRLGEISTVVVSSAEGAREVLKTHDIHLASRPELVAPKVLFYNNSGIAFARYGEQWRELKKMATLGLFTAKRVQSFREIREEEASKLIKSIASEAASGSVVNLSDKLFSLIFNITSRIVCKKEGEDQETFRVVVTNLLDAISVSYIADLYPSIKWLDSISGLRRKLKEMVKDSDRLLDPIIEEHISKNKQGKAMESLVDDLLKLHKDNLADGTDHSFSSTFSNIKAVILVRDHALFSIKLVSRIYPGMHIYVQEIFTAGSETSLSVTEWAMSELLRNPKLMETAQAEVRKVYKSKGMVDESSLNELNFLKLVIKETLRLHFVAPLLAPRECIEHCHIHDYDIPPKTRILVNAWAIARDPKYWTDPDLFMPERFEASSLDYKGTNFEFIPFGAGRRMCPGVALGIVHIELPLAALLYHFDWKLTVGLRPEDLDMDEVCGLTVRRKNPLHAIAIPYI</sequence>
<evidence type="ECO:0000256" key="6">
    <source>
        <dbReference type="ARBA" id="ARBA00023033"/>
    </source>
</evidence>
<dbReference type="InterPro" id="IPR036396">
    <property type="entry name" value="Cyt_P450_sf"/>
</dbReference>
<keyword evidence="6 8" id="KW-0503">Monooxygenase</keyword>
<feature type="transmembrane region" description="Helical" evidence="9">
    <location>
        <begin position="6"/>
        <end position="25"/>
    </location>
</feature>
<dbReference type="SUPFAM" id="SSF48264">
    <property type="entry name" value="Cytochrome P450"/>
    <property type="match status" value="1"/>
</dbReference>
<dbReference type="CDD" id="cd11072">
    <property type="entry name" value="CYP71-like"/>
    <property type="match status" value="1"/>
</dbReference>
<evidence type="ECO:0000256" key="8">
    <source>
        <dbReference type="RuleBase" id="RU000461"/>
    </source>
</evidence>
<dbReference type="PRINTS" id="PR00463">
    <property type="entry name" value="EP450I"/>
</dbReference>
<evidence type="ECO:0000256" key="4">
    <source>
        <dbReference type="ARBA" id="ARBA00023002"/>
    </source>
</evidence>
<evidence type="ECO:0000256" key="1">
    <source>
        <dbReference type="ARBA" id="ARBA00010617"/>
    </source>
</evidence>
<keyword evidence="9" id="KW-0812">Transmembrane</keyword>
<reference evidence="10" key="1">
    <citation type="submission" date="2022-04" db="EMBL/GenBank/DDBJ databases">
        <title>Carnegiea gigantea Genome sequencing and assembly v2.</title>
        <authorList>
            <person name="Copetti D."/>
            <person name="Sanderson M.J."/>
            <person name="Burquez A."/>
            <person name="Wojciechowski M.F."/>
        </authorList>
    </citation>
    <scope>NUCLEOTIDE SEQUENCE</scope>
    <source>
        <strain evidence="10">SGP5-SGP5p</strain>
        <tissue evidence="10">Aerial part</tissue>
    </source>
</reference>
<dbReference type="GO" id="GO:0020037">
    <property type="term" value="F:heme binding"/>
    <property type="evidence" value="ECO:0007669"/>
    <property type="project" value="InterPro"/>
</dbReference>
<dbReference type="EMBL" id="JAKOGI010000282">
    <property type="protein sequence ID" value="KAJ8437753.1"/>
    <property type="molecule type" value="Genomic_DNA"/>
</dbReference>
<evidence type="ECO:0000256" key="2">
    <source>
        <dbReference type="ARBA" id="ARBA00022617"/>
    </source>
</evidence>
<protein>
    <recommendedName>
        <fullName evidence="12">Cytochrome P450</fullName>
    </recommendedName>
</protein>
<keyword evidence="11" id="KW-1185">Reference proteome</keyword>
<dbReference type="Proteomes" id="UP001153076">
    <property type="component" value="Unassembled WGS sequence"/>
</dbReference>
<dbReference type="GO" id="GO:0005506">
    <property type="term" value="F:iron ion binding"/>
    <property type="evidence" value="ECO:0007669"/>
    <property type="project" value="InterPro"/>
</dbReference>
<proteinExistence type="inferred from homology"/>
<dbReference type="OrthoDB" id="2789670at2759"/>
<evidence type="ECO:0000256" key="5">
    <source>
        <dbReference type="ARBA" id="ARBA00023004"/>
    </source>
</evidence>
<name>A0A9Q1K6N0_9CARY</name>
<comment type="cofactor">
    <cofactor evidence="7">
        <name>heme</name>
        <dbReference type="ChEBI" id="CHEBI:30413"/>
    </cofactor>
</comment>
<feature type="binding site" description="axial binding residue" evidence="7">
    <location>
        <position position="470"/>
    </location>
    <ligand>
        <name>heme</name>
        <dbReference type="ChEBI" id="CHEBI:30413"/>
    </ligand>
    <ligandPart>
        <name>Fe</name>
        <dbReference type="ChEBI" id="CHEBI:18248"/>
    </ligandPart>
</feature>
<keyword evidence="5 7" id="KW-0408">Iron</keyword>
<comment type="similarity">
    <text evidence="1 8">Belongs to the cytochrome P450 family.</text>
</comment>
<dbReference type="AlphaFoldDB" id="A0A9Q1K6N0"/>
<dbReference type="Gene3D" id="1.10.630.10">
    <property type="entry name" value="Cytochrome P450"/>
    <property type="match status" value="1"/>
</dbReference>
<organism evidence="10 11">
    <name type="scientific">Carnegiea gigantea</name>
    <dbReference type="NCBI Taxonomy" id="171969"/>
    <lineage>
        <taxon>Eukaryota</taxon>
        <taxon>Viridiplantae</taxon>
        <taxon>Streptophyta</taxon>
        <taxon>Embryophyta</taxon>
        <taxon>Tracheophyta</taxon>
        <taxon>Spermatophyta</taxon>
        <taxon>Magnoliopsida</taxon>
        <taxon>eudicotyledons</taxon>
        <taxon>Gunneridae</taxon>
        <taxon>Pentapetalae</taxon>
        <taxon>Caryophyllales</taxon>
        <taxon>Cactineae</taxon>
        <taxon>Cactaceae</taxon>
        <taxon>Cactoideae</taxon>
        <taxon>Echinocereeae</taxon>
        <taxon>Carnegiea</taxon>
    </lineage>
</organism>
<dbReference type="GO" id="GO:0016705">
    <property type="term" value="F:oxidoreductase activity, acting on paired donors, with incorporation or reduction of molecular oxygen"/>
    <property type="evidence" value="ECO:0007669"/>
    <property type="project" value="InterPro"/>
</dbReference>
<dbReference type="PROSITE" id="PS00086">
    <property type="entry name" value="CYTOCHROME_P450"/>
    <property type="match status" value="1"/>
</dbReference>
<keyword evidence="9" id="KW-0472">Membrane</keyword>
<keyword evidence="4 8" id="KW-0560">Oxidoreductase</keyword>
<accession>A0A9Q1K6N0</accession>
<evidence type="ECO:0000256" key="3">
    <source>
        <dbReference type="ARBA" id="ARBA00022723"/>
    </source>
</evidence>
<dbReference type="PANTHER" id="PTHR47955">
    <property type="entry name" value="CYTOCHROME P450 FAMILY 71 PROTEIN"/>
    <property type="match status" value="1"/>
</dbReference>
<dbReference type="GO" id="GO:0004497">
    <property type="term" value="F:monooxygenase activity"/>
    <property type="evidence" value="ECO:0007669"/>
    <property type="project" value="UniProtKB-KW"/>
</dbReference>
<evidence type="ECO:0000313" key="10">
    <source>
        <dbReference type="EMBL" id="KAJ8437753.1"/>
    </source>
</evidence>
<comment type="caution">
    <text evidence="10">The sequence shown here is derived from an EMBL/GenBank/DDBJ whole genome shotgun (WGS) entry which is preliminary data.</text>
</comment>
<keyword evidence="9" id="KW-1133">Transmembrane helix</keyword>
<dbReference type="InterPro" id="IPR002401">
    <property type="entry name" value="Cyt_P450_E_grp-I"/>
</dbReference>
<dbReference type="PRINTS" id="PR00385">
    <property type="entry name" value="P450"/>
</dbReference>
<evidence type="ECO:0000256" key="9">
    <source>
        <dbReference type="SAM" id="Phobius"/>
    </source>
</evidence>
<dbReference type="InterPro" id="IPR001128">
    <property type="entry name" value="Cyt_P450"/>
</dbReference>
<dbReference type="PANTHER" id="PTHR47955:SF8">
    <property type="entry name" value="CYTOCHROME P450 71D11-LIKE"/>
    <property type="match status" value="1"/>
</dbReference>
<dbReference type="FunFam" id="1.10.630.10:FF:000043">
    <property type="entry name" value="Cytochrome P450 99A2"/>
    <property type="match status" value="1"/>
</dbReference>
<evidence type="ECO:0000313" key="11">
    <source>
        <dbReference type="Proteomes" id="UP001153076"/>
    </source>
</evidence>